<feature type="binding site" evidence="4 6">
    <location>
        <position position="144"/>
    </location>
    <ligand>
        <name>substrate</name>
    </ligand>
</feature>
<evidence type="ECO:0000256" key="5">
    <source>
        <dbReference type="PIRSR" id="PIRSR600821-50"/>
    </source>
</evidence>
<dbReference type="Pfam" id="PF01168">
    <property type="entry name" value="Ala_racemase_N"/>
    <property type="match status" value="1"/>
</dbReference>
<name>A0A4R7FS38_9MICO</name>
<dbReference type="AlphaFoldDB" id="A0A4R7FS38"/>
<evidence type="ECO:0000259" key="7">
    <source>
        <dbReference type="SMART" id="SM01005"/>
    </source>
</evidence>
<dbReference type="Gene3D" id="3.20.20.10">
    <property type="entry name" value="Alanine racemase"/>
    <property type="match status" value="1"/>
</dbReference>
<dbReference type="PANTHER" id="PTHR30511:SF0">
    <property type="entry name" value="ALANINE RACEMASE, CATABOLIC-RELATED"/>
    <property type="match status" value="1"/>
</dbReference>
<dbReference type="EMBL" id="SOAM01000001">
    <property type="protein sequence ID" value="TDS80558.1"/>
    <property type="molecule type" value="Genomic_DNA"/>
</dbReference>
<evidence type="ECO:0000313" key="8">
    <source>
        <dbReference type="EMBL" id="TDS80558.1"/>
    </source>
</evidence>
<feature type="binding site" evidence="4 6">
    <location>
        <position position="316"/>
    </location>
    <ligand>
        <name>substrate</name>
    </ligand>
</feature>
<dbReference type="InterPro" id="IPR029066">
    <property type="entry name" value="PLP-binding_barrel"/>
</dbReference>
<comment type="function">
    <text evidence="4">Catalyzes the interconversion of L-alanine and D-alanine. May also act on other amino acids.</text>
</comment>
<dbReference type="SUPFAM" id="SSF51419">
    <property type="entry name" value="PLP-binding barrel"/>
    <property type="match status" value="1"/>
</dbReference>
<gene>
    <name evidence="8" type="ORF">CLV52_1124</name>
</gene>
<dbReference type="SUPFAM" id="SSF50621">
    <property type="entry name" value="Alanine racemase C-terminal domain-like"/>
    <property type="match status" value="1"/>
</dbReference>
<comment type="catalytic activity">
    <reaction evidence="4">
        <text>L-alanine = D-alanine</text>
        <dbReference type="Rhea" id="RHEA:20249"/>
        <dbReference type="ChEBI" id="CHEBI:57416"/>
        <dbReference type="ChEBI" id="CHEBI:57972"/>
        <dbReference type="EC" id="5.1.1.1"/>
    </reaction>
</comment>
<dbReference type="CDD" id="cd00430">
    <property type="entry name" value="PLPDE_III_AR"/>
    <property type="match status" value="1"/>
</dbReference>
<feature type="domain" description="Alanine racemase C-terminal" evidence="7">
    <location>
        <begin position="247"/>
        <end position="374"/>
    </location>
</feature>
<keyword evidence="9" id="KW-1185">Reference proteome</keyword>
<dbReference type="NCBIfam" id="TIGR00492">
    <property type="entry name" value="alr"/>
    <property type="match status" value="1"/>
</dbReference>
<dbReference type="UniPathway" id="UPA00042">
    <property type="reaction ID" value="UER00497"/>
</dbReference>
<dbReference type="GO" id="GO:0008784">
    <property type="term" value="F:alanine racemase activity"/>
    <property type="evidence" value="ECO:0007669"/>
    <property type="project" value="UniProtKB-UniRule"/>
</dbReference>
<dbReference type="Proteomes" id="UP000295344">
    <property type="component" value="Unassembled WGS sequence"/>
</dbReference>
<dbReference type="Pfam" id="PF00842">
    <property type="entry name" value="Ala_racemase_C"/>
    <property type="match status" value="1"/>
</dbReference>
<feature type="active site" description="Proton acceptor; specific for L-alanine" evidence="4">
    <location>
        <position position="268"/>
    </location>
</feature>
<dbReference type="GO" id="GO:0005829">
    <property type="term" value="C:cytosol"/>
    <property type="evidence" value="ECO:0007669"/>
    <property type="project" value="TreeGrafter"/>
</dbReference>
<dbReference type="InterPro" id="IPR001608">
    <property type="entry name" value="Ala_racemase_N"/>
</dbReference>
<evidence type="ECO:0000256" key="3">
    <source>
        <dbReference type="ARBA" id="ARBA00023235"/>
    </source>
</evidence>
<dbReference type="RefSeq" id="WP_133765264.1">
    <property type="nucleotide sequence ID" value="NZ_BAAARP010000001.1"/>
</dbReference>
<dbReference type="GO" id="GO:0009252">
    <property type="term" value="P:peptidoglycan biosynthetic process"/>
    <property type="evidence" value="ECO:0007669"/>
    <property type="project" value="TreeGrafter"/>
</dbReference>
<comment type="pathway">
    <text evidence="4">Amino-acid biosynthesis; D-alanine biosynthesis; D-alanine from L-alanine: step 1/1.</text>
</comment>
<feature type="active site" description="Proton acceptor; specific for D-alanine" evidence="4">
    <location>
        <position position="46"/>
    </location>
</feature>
<dbReference type="EC" id="5.1.1.1" evidence="4"/>
<dbReference type="PANTHER" id="PTHR30511">
    <property type="entry name" value="ALANINE RACEMASE"/>
    <property type="match status" value="1"/>
</dbReference>
<accession>A0A4R7FS38</accession>
<evidence type="ECO:0000256" key="1">
    <source>
        <dbReference type="ARBA" id="ARBA00001933"/>
    </source>
</evidence>
<comment type="caution">
    <text evidence="8">The sequence shown here is derived from an EMBL/GenBank/DDBJ whole genome shotgun (WGS) entry which is preliminary data.</text>
</comment>
<dbReference type="InterPro" id="IPR000821">
    <property type="entry name" value="Ala_racemase"/>
</dbReference>
<organism evidence="8 9">
    <name type="scientific">Amnibacterium kyonggiense</name>
    <dbReference type="NCBI Taxonomy" id="595671"/>
    <lineage>
        <taxon>Bacteria</taxon>
        <taxon>Bacillati</taxon>
        <taxon>Actinomycetota</taxon>
        <taxon>Actinomycetes</taxon>
        <taxon>Micrococcales</taxon>
        <taxon>Microbacteriaceae</taxon>
        <taxon>Amnibacterium</taxon>
    </lineage>
</organism>
<dbReference type="GO" id="GO:0030632">
    <property type="term" value="P:D-alanine biosynthetic process"/>
    <property type="evidence" value="ECO:0007669"/>
    <property type="project" value="UniProtKB-UniRule"/>
</dbReference>
<dbReference type="SMART" id="SM01005">
    <property type="entry name" value="Ala_racemase_C"/>
    <property type="match status" value="1"/>
</dbReference>
<comment type="similarity">
    <text evidence="4">Belongs to the alanine racemase family.</text>
</comment>
<keyword evidence="2 4" id="KW-0663">Pyridoxal phosphate</keyword>
<dbReference type="GO" id="GO:0030170">
    <property type="term" value="F:pyridoxal phosphate binding"/>
    <property type="evidence" value="ECO:0007669"/>
    <property type="project" value="UniProtKB-UniRule"/>
</dbReference>
<evidence type="ECO:0000256" key="2">
    <source>
        <dbReference type="ARBA" id="ARBA00022898"/>
    </source>
</evidence>
<sequence length="377" mass="38381">MSALVAAQPVDRPAPRPELRVDTTAIAANVRAAATSSGVAVMAVVKADGFGAGAVPAARAALAAGATWLGTATLDEAVALRRAGLAAPLLCWLLPIDARWEAALRLRIDLAVASHAHLRAITRAARRAGVRARVHLHVDTGMARDGAPLGAWPALVAGAAAAERAGLVEVVGVMGHLARADEPADPSNAAGVRTYRSALDAALAAGLRPTVRHLAATEAALRLPAAAFDLVRIGAGLVGIGPGLRPALTLTAPVVLTRRVEAGTPIGYGHTATTERATTLALLPLGYADGLPRRIDPRAEVLLGGRRCRVLGRVSMDQAVVDAGPRGVRPGAVATVFGPGDDGEPTAADWASWAGTIEHDVVTGIGARVARVVDGRA</sequence>
<evidence type="ECO:0000256" key="6">
    <source>
        <dbReference type="PIRSR" id="PIRSR600821-52"/>
    </source>
</evidence>
<dbReference type="InterPro" id="IPR009006">
    <property type="entry name" value="Ala_racemase/Decarboxylase_C"/>
</dbReference>
<dbReference type="PRINTS" id="PR00992">
    <property type="entry name" value="ALARACEMASE"/>
</dbReference>
<dbReference type="InterPro" id="IPR011079">
    <property type="entry name" value="Ala_racemase_C"/>
</dbReference>
<keyword evidence="3 4" id="KW-0413">Isomerase</keyword>
<evidence type="ECO:0000313" key="9">
    <source>
        <dbReference type="Proteomes" id="UP000295344"/>
    </source>
</evidence>
<dbReference type="Gene3D" id="2.40.37.10">
    <property type="entry name" value="Lyase, Ornithine Decarboxylase, Chain A, domain 1"/>
    <property type="match status" value="1"/>
</dbReference>
<proteinExistence type="inferred from homology"/>
<dbReference type="OrthoDB" id="9813814at2"/>
<dbReference type="HAMAP" id="MF_01201">
    <property type="entry name" value="Ala_racemase"/>
    <property type="match status" value="1"/>
</dbReference>
<protein>
    <recommendedName>
        <fullName evidence="4">Alanine racemase</fullName>
        <ecNumber evidence="4">5.1.1.1</ecNumber>
    </recommendedName>
</protein>
<evidence type="ECO:0000256" key="4">
    <source>
        <dbReference type="HAMAP-Rule" id="MF_01201"/>
    </source>
</evidence>
<feature type="modified residue" description="N6-(pyridoxal phosphate)lysine" evidence="4 5">
    <location>
        <position position="46"/>
    </location>
</feature>
<comment type="cofactor">
    <cofactor evidence="1 4 5">
        <name>pyridoxal 5'-phosphate</name>
        <dbReference type="ChEBI" id="CHEBI:597326"/>
    </cofactor>
</comment>
<reference evidence="8 9" key="1">
    <citation type="submission" date="2019-03" db="EMBL/GenBank/DDBJ databases">
        <title>Genomic Encyclopedia of Archaeal and Bacterial Type Strains, Phase II (KMG-II): from individual species to whole genera.</title>
        <authorList>
            <person name="Goeker M."/>
        </authorList>
    </citation>
    <scope>NUCLEOTIDE SEQUENCE [LARGE SCALE GENOMIC DNA]</scope>
    <source>
        <strain evidence="8 9">DSM 24782</strain>
    </source>
</reference>